<gene>
    <name evidence="1" type="ORF">CK203_006131</name>
</gene>
<organism evidence="1 2">
    <name type="scientific">Vitis vinifera</name>
    <name type="common">Grape</name>
    <dbReference type="NCBI Taxonomy" id="29760"/>
    <lineage>
        <taxon>Eukaryota</taxon>
        <taxon>Viridiplantae</taxon>
        <taxon>Streptophyta</taxon>
        <taxon>Embryophyta</taxon>
        <taxon>Tracheophyta</taxon>
        <taxon>Spermatophyta</taxon>
        <taxon>Magnoliopsida</taxon>
        <taxon>eudicotyledons</taxon>
        <taxon>Gunneridae</taxon>
        <taxon>Pentapetalae</taxon>
        <taxon>rosids</taxon>
        <taxon>Vitales</taxon>
        <taxon>Vitaceae</taxon>
        <taxon>Viteae</taxon>
        <taxon>Vitis</taxon>
    </lineage>
</organism>
<reference evidence="1 2" key="1">
    <citation type="journal article" date="2018" name="PLoS Genet.">
        <title>Population sequencing reveals clonal diversity and ancestral inbreeding in the grapevine cultivar Chardonnay.</title>
        <authorList>
            <person name="Roach M.J."/>
            <person name="Johnson D.L."/>
            <person name="Bohlmann J."/>
            <person name="van Vuuren H.J."/>
            <person name="Jones S.J."/>
            <person name="Pretorius I.S."/>
            <person name="Schmidt S.A."/>
            <person name="Borneman A.R."/>
        </authorList>
    </citation>
    <scope>NUCLEOTIDE SEQUENCE [LARGE SCALE GENOMIC DNA]</scope>
    <source>
        <strain evidence="2">cv. Chardonnay</strain>
        <tissue evidence="1">Leaf</tissue>
    </source>
</reference>
<proteinExistence type="predicted"/>
<dbReference type="Proteomes" id="UP000288805">
    <property type="component" value="Unassembled WGS sequence"/>
</dbReference>
<name>A0A438K602_VITVI</name>
<evidence type="ECO:0000313" key="2">
    <source>
        <dbReference type="Proteomes" id="UP000288805"/>
    </source>
</evidence>
<protein>
    <submittedName>
        <fullName evidence="1">Uncharacterized protein</fullName>
    </submittedName>
</protein>
<accession>A0A438K602</accession>
<comment type="caution">
    <text evidence="1">The sequence shown here is derived from an EMBL/GenBank/DDBJ whole genome shotgun (WGS) entry which is preliminary data.</text>
</comment>
<dbReference type="EMBL" id="QGNW01000015">
    <property type="protein sequence ID" value="RVX16623.1"/>
    <property type="molecule type" value="Genomic_DNA"/>
</dbReference>
<dbReference type="AlphaFoldDB" id="A0A438K602"/>
<sequence>MANAHRKRNRLNRIKVNGRSLTKESEIKEEIGRNFQALLTDPGEWKPSIDGLIFEKLEMGDVERLEKLFSEEEVFEALVACCGEESTRAGWLLNGLLAICVGLWRKL</sequence>
<evidence type="ECO:0000313" key="1">
    <source>
        <dbReference type="EMBL" id="RVX16623.1"/>
    </source>
</evidence>